<dbReference type="AlphaFoldDB" id="A0A9Q8Y0W8"/>
<evidence type="ECO:0000313" key="2">
    <source>
        <dbReference type="Proteomes" id="UP001056730"/>
    </source>
</evidence>
<dbReference type="KEGG" id="lfo:LMK00_06825"/>
<reference evidence="1" key="1">
    <citation type="journal article" date="2022" name="Front. Microbiol.">
        <title>Feed Insects as a Reservoir of Granadaene-Producing Lactococci.</title>
        <authorList>
            <person name="Neuzil-Bunesova V."/>
            <person name="Ramirez Garcia A."/>
            <person name="Modrackova N."/>
            <person name="Makovska M."/>
            <person name="Sabolova M."/>
            <person name="Sproer C."/>
            <person name="Bunk B."/>
            <person name="Blom J."/>
            <person name="Schwab C."/>
        </authorList>
    </citation>
    <scope>NUCLEOTIDE SEQUENCE</scope>
    <source>
        <strain evidence="1">I4/6O</strain>
    </source>
</reference>
<organism evidence="1 2">
    <name type="scientific">Lactococcus formosensis</name>
    <dbReference type="NCBI Taxonomy" id="1281486"/>
    <lineage>
        <taxon>Bacteria</taxon>
        <taxon>Bacillati</taxon>
        <taxon>Bacillota</taxon>
        <taxon>Bacilli</taxon>
        <taxon>Lactobacillales</taxon>
        <taxon>Streptococcaceae</taxon>
        <taxon>Lactococcus</taxon>
    </lineage>
</organism>
<dbReference type="NCBIfam" id="TIGR01636">
    <property type="entry name" value="phage_rinA"/>
    <property type="match status" value="1"/>
</dbReference>
<dbReference type="SUPFAM" id="SSF88659">
    <property type="entry name" value="Sigma3 and sigma4 domains of RNA polymerase sigma factors"/>
    <property type="match status" value="1"/>
</dbReference>
<dbReference type="Gene3D" id="1.10.10.10">
    <property type="entry name" value="Winged helix-like DNA-binding domain superfamily/Winged helix DNA-binding domain"/>
    <property type="match status" value="1"/>
</dbReference>
<dbReference type="RefSeq" id="WP_252175091.1">
    <property type="nucleotide sequence ID" value="NZ_CP086395.1"/>
</dbReference>
<sequence>MSRRYRLSRKALENLDDRLFNYREIDNKINRRKFELEHDTKPALNVGGGKSGKISKPVEEIVIKWDEDSQLSSMYAFKTAVNKVIEKLNEEMLEIFMARWLDVNEPSWEEIAEKLYISRRTVYRKRQIILELFDKYSGELG</sequence>
<accession>A0A9Q8Y0W8</accession>
<dbReference type="Proteomes" id="UP001056730">
    <property type="component" value="Chromosome"/>
</dbReference>
<dbReference type="InterPro" id="IPR036388">
    <property type="entry name" value="WH-like_DNA-bd_sf"/>
</dbReference>
<protein>
    <submittedName>
        <fullName evidence="1">Transcriptional regulator</fullName>
    </submittedName>
</protein>
<gene>
    <name evidence="1" type="ORF">LMK00_06825</name>
</gene>
<proteinExistence type="predicted"/>
<dbReference type="InterPro" id="IPR013324">
    <property type="entry name" value="RNA_pol_sigma_r3/r4-like"/>
</dbReference>
<evidence type="ECO:0000313" key="1">
    <source>
        <dbReference type="EMBL" id="USJ19544.1"/>
    </source>
</evidence>
<name>A0A9Q8Y0W8_9LACT</name>
<dbReference type="EMBL" id="CP086395">
    <property type="protein sequence ID" value="USJ19544.1"/>
    <property type="molecule type" value="Genomic_DNA"/>
</dbReference>
<dbReference type="InterPro" id="IPR006523">
    <property type="entry name" value="RinA"/>
</dbReference>